<evidence type="ECO:0000256" key="1">
    <source>
        <dbReference type="SAM" id="Phobius"/>
    </source>
</evidence>
<dbReference type="Pfam" id="PF04982">
    <property type="entry name" value="TM_HPP"/>
    <property type="match status" value="1"/>
</dbReference>
<keyword evidence="1" id="KW-1133">Transmembrane helix</keyword>
<organism evidence="3 4">
    <name type="scientific">Paenibacillus suaedae</name>
    <dbReference type="NCBI Taxonomy" id="3077233"/>
    <lineage>
        <taxon>Bacteria</taxon>
        <taxon>Bacillati</taxon>
        <taxon>Bacillota</taxon>
        <taxon>Bacilli</taxon>
        <taxon>Bacillales</taxon>
        <taxon>Paenibacillaceae</taxon>
        <taxon>Paenibacillus</taxon>
    </lineage>
</organism>
<evidence type="ECO:0000313" key="3">
    <source>
        <dbReference type="EMBL" id="MDT8975910.1"/>
    </source>
</evidence>
<dbReference type="InterPro" id="IPR058581">
    <property type="entry name" value="TM_HPP"/>
</dbReference>
<accession>A0AAJ2JS05</accession>
<feature type="transmembrane region" description="Helical" evidence="1">
    <location>
        <begin position="86"/>
        <end position="112"/>
    </location>
</feature>
<keyword evidence="1" id="KW-0472">Membrane</keyword>
<feature type="transmembrane region" description="Helical" evidence="1">
    <location>
        <begin position="137"/>
        <end position="158"/>
    </location>
</feature>
<protein>
    <submittedName>
        <fullName evidence="3">HPP family protein</fullName>
    </submittedName>
</protein>
<dbReference type="InterPro" id="IPR007065">
    <property type="entry name" value="HPP"/>
</dbReference>
<comment type="caution">
    <text evidence="3">The sequence shown here is derived from an EMBL/GenBank/DDBJ whole genome shotgun (WGS) entry which is preliminary data.</text>
</comment>
<dbReference type="Proteomes" id="UP001250538">
    <property type="component" value="Unassembled WGS sequence"/>
</dbReference>
<feature type="domain" description="HPP transmembrane region" evidence="2">
    <location>
        <begin position="23"/>
        <end position="167"/>
    </location>
</feature>
<sequence length="173" mass="18524">MNNSNVTEKMLEIGRKRPSLQYVKTSLLAGTGGGLAILVLALLEGWLSSPFLMAPFGASCVILFALPDSPLAQPRNVIGGHLISSLVGLTISSCVGVHVWSLALAVGLSIAFMQWTRTIHPPAGADPLLIMMTGAPWTYLLFPVGLGAVVLVLAGWTYHRTQGNQYPKHWFTS</sequence>
<proteinExistence type="predicted"/>
<keyword evidence="1" id="KW-0812">Transmembrane</keyword>
<name>A0AAJ2JS05_9BACL</name>
<evidence type="ECO:0000313" key="4">
    <source>
        <dbReference type="Proteomes" id="UP001250538"/>
    </source>
</evidence>
<dbReference type="PANTHER" id="PTHR33741">
    <property type="entry name" value="TRANSMEMBRANE PROTEIN DDB_G0269096-RELATED"/>
    <property type="match status" value="1"/>
</dbReference>
<gene>
    <name evidence="3" type="ORF">RQP50_06600</name>
</gene>
<evidence type="ECO:0000259" key="2">
    <source>
        <dbReference type="Pfam" id="PF04982"/>
    </source>
</evidence>
<dbReference type="PANTHER" id="PTHR33741:SF5">
    <property type="entry name" value="TRANSMEMBRANE PROTEIN DDB_G0269096-RELATED"/>
    <property type="match status" value="1"/>
</dbReference>
<keyword evidence="4" id="KW-1185">Reference proteome</keyword>
<reference evidence="4" key="1">
    <citation type="submission" date="2023-09" db="EMBL/GenBank/DDBJ databases">
        <title>Paenibacillus sp. chi10 Genome sequencing and assembly.</title>
        <authorList>
            <person name="Kim I."/>
        </authorList>
    </citation>
    <scope>NUCLEOTIDE SEQUENCE [LARGE SCALE GENOMIC DNA]</scope>
    <source>
        <strain evidence="4">chi10</strain>
    </source>
</reference>
<feature type="transmembrane region" description="Helical" evidence="1">
    <location>
        <begin position="21"/>
        <end position="43"/>
    </location>
</feature>
<feature type="transmembrane region" description="Helical" evidence="1">
    <location>
        <begin position="49"/>
        <end position="66"/>
    </location>
</feature>
<dbReference type="EMBL" id="JAVYAA010000001">
    <property type="protein sequence ID" value="MDT8975910.1"/>
    <property type="molecule type" value="Genomic_DNA"/>
</dbReference>
<dbReference type="RefSeq" id="WP_315744154.1">
    <property type="nucleotide sequence ID" value="NZ_JAVYAA010000001.1"/>
</dbReference>
<dbReference type="AlphaFoldDB" id="A0AAJ2JS05"/>